<dbReference type="InterPro" id="IPR050397">
    <property type="entry name" value="Env_Response_Regulators"/>
</dbReference>
<evidence type="ECO:0000259" key="5">
    <source>
        <dbReference type="PROSITE" id="PS51063"/>
    </source>
</evidence>
<organism evidence="6 7">
    <name type="scientific">Methylobacterium ajmalii</name>
    <dbReference type="NCBI Taxonomy" id="2738439"/>
    <lineage>
        <taxon>Bacteria</taxon>
        <taxon>Pseudomonadati</taxon>
        <taxon>Pseudomonadota</taxon>
        <taxon>Alphaproteobacteria</taxon>
        <taxon>Hyphomicrobiales</taxon>
        <taxon>Methylobacteriaceae</taxon>
        <taxon>Methylobacterium</taxon>
    </lineage>
</organism>
<reference evidence="6 7" key="1">
    <citation type="journal article" date="2023" name="PLoS ONE">
        <title>Complete genome assembly of Hawai'i environmental nontuberculous mycobacteria reveals unexpected co-isolation with methylobacteria.</title>
        <authorList>
            <person name="Hendrix J."/>
            <person name="Epperson L.E."/>
            <person name="Tong E.I."/>
            <person name="Chan Y.L."/>
            <person name="Hasan N.A."/>
            <person name="Dawrs S.N."/>
            <person name="Norton G.J."/>
            <person name="Virdi R."/>
            <person name="Crooks J.L."/>
            <person name="Chan E.D."/>
            <person name="Honda J.R."/>
            <person name="Strong M."/>
        </authorList>
    </citation>
    <scope>NUCLEOTIDE SEQUENCE [LARGE SCALE GENOMIC DNA]</scope>
    <source>
        <strain evidence="6 7">NJH_HI04-1</strain>
    </source>
</reference>
<dbReference type="InterPro" id="IPR012318">
    <property type="entry name" value="HTH_CRP"/>
</dbReference>
<evidence type="ECO:0000256" key="1">
    <source>
        <dbReference type="ARBA" id="ARBA00023015"/>
    </source>
</evidence>
<dbReference type="InterPro" id="IPR018490">
    <property type="entry name" value="cNMP-bd_dom_sf"/>
</dbReference>
<dbReference type="EMBL" id="JAQYXP010000005">
    <property type="protein sequence ID" value="MEN3238346.1"/>
    <property type="molecule type" value="Genomic_DNA"/>
</dbReference>
<dbReference type="PANTHER" id="PTHR24567">
    <property type="entry name" value="CRP FAMILY TRANSCRIPTIONAL REGULATORY PROTEIN"/>
    <property type="match status" value="1"/>
</dbReference>
<protein>
    <submittedName>
        <fullName evidence="6">Crp/Fnr family transcriptional regulator</fullName>
    </submittedName>
</protein>
<dbReference type="SUPFAM" id="SSF46785">
    <property type="entry name" value="Winged helix' DNA-binding domain"/>
    <property type="match status" value="1"/>
</dbReference>
<dbReference type="Gene3D" id="2.60.120.10">
    <property type="entry name" value="Jelly Rolls"/>
    <property type="match status" value="1"/>
</dbReference>
<dbReference type="Gene3D" id="1.10.10.10">
    <property type="entry name" value="Winged helix-like DNA-binding domain superfamily/Winged helix DNA-binding domain"/>
    <property type="match status" value="1"/>
</dbReference>
<dbReference type="InterPro" id="IPR036388">
    <property type="entry name" value="WH-like_DNA-bd_sf"/>
</dbReference>
<keyword evidence="3" id="KW-0804">Transcription</keyword>
<keyword evidence="7" id="KW-1185">Reference proteome</keyword>
<dbReference type="Pfam" id="PF00027">
    <property type="entry name" value="cNMP_binding"/>
    <property type="match status" value="1"/>
</dbReference>
<dbReference type="SUPFAM" id="SSF51206">
    <property type="entry name" value="cAMP-binding domain-like"/>
    <property type="match status" value="1"/>
</dbReference>
<gene>
    <name evidence="6" type="ORF">PUR29_33425</name>
</gene>
<dbReference type="InterPro" id="IPR014710">
    <property type="entry name" value="RmlC-like_jellyroll"/>
</dbReference>
<name>A0ABV0A599_9HYPH</name>
<dbReference type="Proteomes" id="UP001407347">
    <property type="component" value="Unassembled WGS sequence"/>
</dbReference>
<evidence type="ECO:0000259" key="4">
    <source>
        <dbReference type="PROSITE" id="PS50042"/>
    </source>
</evidence>
<keyword evidence="2" id="KW-0238">DNA-binding</keyword>
<dbReference type="InterPro" id="IPR000595">
    <property type="entry name" value="cNMP-bd_dom"/>
</dbReference>
<evidence type="ECO:0000313" key="6">
    <source>
        <dbReference type="EMBL" id="MEN3238346.1"/>
    </source>
</evidence>
<dbReference type="PANTHER" id="PTHR24567:SF74">
    <property type="entry name" value="HTH-TYPE TRANSCRIPTIONAL REGULATOR ARCR"/>
    <property type="match status" value="1"/>
</dbReference>
<evidence type="ECO:0000313" key="7">
    <source>
        <dbReference type="Proteomes" id="UP001407347"/>
    </source>
</evidence>
<dbReference type="SMART" id="SM00419">
    <property type="entry name" value="HTH_CRP"/>
    <property type="match status" value="1"/>
</dbReference>
<sequence>MSVQRACHNRLLAALPPADFARLQPHLVTVPLRIGEVLMAPGTPIRHVLFVEDGILSVIAAASDDRQIELALIGREGLVGLPVLMGTDRSTHEGRVQASGYAWCLEADAMREILGTNPDLHAFLLRYAYSLTVQIAGTALANTRYKVDQRLARWLLMCHDRTTGDDLPTTHRFLSLMLGINRPGLTTALSAFEQAGMIRTERGAITIRDRAALLAKAGACYGGPEGEYERLLVEGRPVFPVSDAREAP</sequence>
<feature type="domain" description="Cyclic nucleotide-binding" evidence="4">
    <location>
        <begin position="11"/>
        <end position="120"/>
    </location>
</feature>
<evidence type="ECO:0000256" key="3">
    <source>
        <dbReference type="ARBA" id="ARBA00023163"/>
    </source>
</evidence>
<dbReference type="PROSITE" id="PS51063">
    <property type="entry name" value="HTH_CRP_2"/>
    <property type="match status" value="1"/>
</dbReference>
<evidence type="ECO:0000256" key="2">
    <source>
        <dbReference type="ARBA" id="ARBA00023125"/>
    </source>
</evidence>
<dbReference type="CDD" id="cd00038">
    <property type="entry name" value="CAP_ED"/>
    <property type="match status" value="1"/>
</dbReference>
<dbReference type="Pfam" id="PF13545">
    <property type="entry name" value="HTH_Crp_2"/>
    <property type="match status" value="1"/>
</dbReference>
<dbReference type="PROSITE" id="PS50042">
    <property type="entry name" value="CNMP_BINDING_3"/>
    <property type="match status" value="1"/>
</dbReference>
<comment type="caution">
    <text evidence="6">The sequence shown here is derived from an EMBL/GenBank/DDBJ whole genome shotgun (WGS) entry which is preliminary data.</text>
</comment>
<dbReference type="SMART" id="SM00100">
    <property type="entry name" value="cNMP"/>
    <property type="match status" value="1"/>
</dbReference>
<accession>A0ABV0A599</accession>
<keyword evidence="1" id="KW-0805">Transcription regulation</keyword>
<dbReference type="InterPro" id="IPR036390">
    <property type="entry name" value="WH_DNA-bd_sf"/>
</dbReference>
<proteinExistence type="predicted"/>
<feature type="domain" description="HTH crp-type" evidence="5">
    <location>
        <begin position="145"/>
        <end position="211"/>
    </location>
</feature>